<name>A0A1J9QHA9_9EURO</name>
<organism evidence="1 2">
    <name type="scientific">Emergomyces pasteurianus Ep9510</name>
    <dbReference type="NCBI Taxonomy" id="1447872"/>
    <lineage>
        <taxon>Eukaryota</taxon>
        <taxon>Fungi</taxon>
        <taxon>Dikarya</taxon>
        <taxon>Ascomycota</taxon>
        <taxon>Pezizomycotina</taxon>
        <taxon>Eurotiomycetes</taxon>
        <taxon>Eurotiomycetidae</taxon>
        <taxon>Onygenales</taxon>
        <taxon>Ajellomycetaceae</taxon>
        <taxon>Emergomyces</taxon>
    </lineage>
</organism>
<dbReference type="Gene3D" id="3.30.200.20">
    <property type="entry name" value="Phosphorylase Kinase, domain 1"/>
    <property type="match status" value="1"/>
</dbReference>
<gene>
    <name evidence="1" type="ORF">AJ78_00444</name>
</gene>
<dbReference type="EMBL" id="LGRN01000007">
    <property type="protein sequence ID" value="OJD19587.1"/>
    <property type="molecule type" value="Genomic_DNA"/>
</dbReference>
<evidence type="ECO:0000313" key="1">
    <source>
        <dbReference type="EMBL" id="OJD19587.1"/>
    </source>
</evidence>
<reference evidence="1 2" key="1">
    <citation type="submission" date="2015-07" db="EMBL/GenBank/DDBJ databases">
        <title>Emmonsia species relationships and genome sequence.</title>
        <authorList>
            <consortium name="The Broad Institute Genomics Platform"/>
            <person name="Cuomo C.A."/>
            <person name="Munoz J.F."/>
            <person name="Imamovic A."/>
            <person name="Priest M.E."/>
            <person name="Young S."/>
            <person name="Clay O.K."/>
            <person name="McEwen J.G."/>
        </authorList>
    </citation>
    <scope>NUCLEOTIDE SEQUENCE [LARGE SCALE GENOMIC DNA]</scope>
    <source>
        <strain evidence="1 2">UAMH 9510</strain>
    </source>
</reference>
<dbReference type="OrthoDB" id="4206737at2759"/>
<proteinExistence type="predicted"/>
<dbReference type="AlphaFoldDB" id="A0A1J9QHA9"/>
<dbReference type="Proteomes" id="UP000182235">
    <property type="component" value="Unassembled WGS sequence"/>
</dbReference>
<evidence type="ECO:0000313" key="2">
    <source>
        <dbReference type="Proteomes" id="UP000182235"/>
    </source>
</evidence>
<accession>A0A1J9QHA9</accession>
<dbReference type="STRING" id="1447872.A0A1J9QHA9"/>
<keyword evidence="2" id="KW-1185">Reference proteome</keyword>
<comment type="caution">
    <text evidence="1">The sequence shown here is derived from an EMBL/GenBank/DDBJ whole genome shotgun (WGS) entry which is preliminary data.</text>
</comment>
<evidence type="ECO:0008006" key="3">
    <source>
        <dbReference type="Google" id="ProtNLM"/>
    </source>
</evidence>
<sequence length="66" mass="7304">MSTQHHLEPQLSPSTGFQLMGSSILLEEESIPNYKPQRFYPVHIGQIFNQPCQVVGKLGYGASSTV</sequence>
<protein>
    <recommendedName>
        <fullName evidence="3">Protein kinase domain-containing protein</fullName>
    </recommendedName>
</protein>
<dbReference type="VEuPathDB" id="FungiDB:AJ78_00444"/>